<reference evidence="2" key="2">
    <citation type="submission" date="2025-05" db="UniProtKB">
        <authorList>
            <consortium name="EnsemblMetazoa"/>
        </authorList>
    </citation>
    <scope>IDENTIFICATION</scope>
</reference>
<feature type="signal peptide" evidence="1">
    <location>
        <begin position="1"/>
        <end position="20"/>
    </location>
</feature>
<dbReference type="EnsemblMetazoa" id="XM_028286195.2">
    <property type="protein sequence ID" value="XP_028141996.1"/>
    <property type="gene ID" value="LOC114335910"/>
</dbReference>
<dbReference type="OrthoDB" id="6729895at2759"/>
<evidence type="ECO:0000256" key="1">
    <source>
        <dbReference type="SAM" id="SignalP"/>
    </source>
</evidence>
<accession>A0A6P7FZM2</accession>
<reference evidence="4" key="1">
    <citation type="submission" date="2025-04" db="UniProtKB">
        <authorList>
            <consortium name="RefSeq"/>
        </authorList>
    </citation>
    <scope>IDENTIFICATION</scope>
    <source>
        <tissue evidence="4">Whole insect</tissue>
    </source>
</reference>
<evidence type="ECO:0000313" key="4">
    <source>
        <dbReference type="RefSeq" id="XP_028141996.1"/>
    </source>
</evidence>
<dbReference type="KEGG" id="dvv:114335910"/>
<dbReference type="RefSeq" id="XP_028141996.1">
    <property type="nucleotide sequence ID" value="XM_028286195.1"/>
</dbReference>
<feature type="chain" id="PRO_5028264684" evidence="1">
    <location>
        <begin position="21"/>
        <end position="183"/>
    </location>
</feature>
<gene>
    <name evidence="4" type="primary">LOC114335910</name>
</gene>
<evidence type="ECO:0000313" key="2">
    <source>
        <dbReference type="EnsemblMetazoa" id="XP_028141996.1"/>
    </source>
</evidence>
<dbReference type="GeneID" id="114335910"/>
<keyword evidence="1" id="KW-0732">Signal</keyword>
<keyword evidence="3" id="KW-1185">Reference proteome</keyword>
<dbReference type="InParanoid" id="A0A6P7FZM2"/>
<dbReference type="AlphaFoldDB" id="A0A6P7FZM2"/>
<dbReference type="Proteomes" id="UP001652700">
    <property type="component" value="Unplaced"/>
</dbReference>
<proteinExistence type="predicted"/>
<sequence length="183" mass="20811">MAVLKITLLLLLVLFSYVSADDTPDSLSAAVNELTTTEAPSILGSITSVIIDWISRIIQYLFELFDLKMRTIRFLASLYTDDNLQLLKKYMNIGLRFGTWLYGIIPESTAEGGSRLLSLIFPSESQPEEPTTTVASTTEDTLFTYQAASARENEIDLDQDMKDRLLTLDRLINSRREDYVRRR</sequence>
<organism evidence="4">
    <name type="scientific">Diabrotica virgifera virgifera</name>
    <name type="common">western corn rootworm</name>
    <dbReference type="NCBI Taxonomy" id="50390"/>
    <lineage>
        <taxon>Eukaryota</taxon>
        <taxon>Metazoa</taxon>
        <taxon>Ecdysozoa</taxon>
        <taxon>Arthropoda</taxon>
        <taxon>Hexapoda</taxon>
        <taxon>Insecta</taxon>
        <taxon>Pterygota</taxon>
        <taxon>Neoptera</taxon>
        <taxon>Endopterygota</taxon>
        <taxon>Coleoptera</taxon>
        <taxon>Polyphaga</taxon>
        <taxon>Cucujiformia</taxon>
        <taxon>Chrysomeloidea</taxon>
        <taxon>Chrysomelidae</taxon>
        <taxon>Galerucinae</taxon>
        <taxon>Diabroticina</taxon>
        <taxon>Diabroticites</taxon>
        <taxon>Diabrotica</taxon>
    </lineage>
</organism>
<evidence type="ECO:0000313" key="3">
    <source>
        <dbReference type="Proteomes" id="UP001652700"/>
    </source>
</evidence>
<protein>
    <submittedName>
        <fullName evidence="4">Uncharacterized protein LOC114335910</fullName>
    </submittedName>
</protein>
<name>A0A6P7FZM2_DIAVI</name>